<dbReference type="AlphaFoldDB" id="A0A382H867"/>
<name>A0A382H867_9ZZZZ</name>
<gene>
    <name evidence="1" type="ORF">METZ01_LOCUS235971</name>
</gene>
<evidence type="ECO:0000313" key="1">
    <source>
        <dbReference type="EMBL" id="SVB83117.1"/>
    </source>
</evidence>
<protein>
    <submittedName>
        <fullName evidence="1">Uncharacterized protein</fullName>
    </submittedName>
</protein>
<dbReference type="EMBL" id="UINC01059563">
    <property type="protein sequence ID" value="SVB83117.1"/>
    <property type="molecule type" value="Genomic_DNA"/>
</dbReference>
<reference evidence="1" key="1">
    <citation type="submission" date="2018-05" db="EMBL/GenBank/DDBJ databases">
        <authorList>
            <person name="Lanie J.A."/>
            <person name="Ng W.-L."/>
            <person name="Kazmierczak K.M."/>
            <person name="Andrzejewski T.M."/>
            <person name="Davidsen T.M."/>
            <person name="Wayne K.J."/>
            <person name="Tettelin H."/>
            <person name="Glass J.I."/>
            <person name="Rusch D."/>
            <person name="Podicherti R."/>
            <person name="Tsui H.-C.T."/>
            <person name="Winkler M.E."/>
        </authorList>
    </citation>
    <scope>NUCLEOTIDE SEQUENCE</scope>
</reference>
<proteinExistence type="predicted"/>
<sequence length="69" mass="8163">MKKYKKKDIPARQFSDVKIEQRYASNHGWPGPEQTVKYWVELENGYAVGMHEPKRGKAEFPFYQMKEGV</sequence>
<accession>A0A382H867</accession>
<organism evidence="1">
    <name type="scientific">marine metagenome</name>
    <dbReference type="NCBI Taxonomy" id="408172"/>
    <lineage>
        <taxon>unclassified sequences</taxon>
        <taxon>metagenomes</taxon>
        <taxon>ecological metagenomes</taxon>
    </lineage>
</organism>